<dbReference type="Proteomes" id="UP000068210">
    <property type="component" value="Chromosome"/>
</dbReference>
<dbReference type="Gene3D" id="3.90.120.10">
    <property type="entry name" value="DNA Methylase, subunit A, domain 2"/>
    <property type="match status" value="1"/>
</dbReference>
<dbReference type="PANTHER" id="PTHR10629">
    <property type="entry name" value="CYTOSINE-SPECIFIC METHYLTRANSFERASE"/>
    <property type="match status" value="1"/>
</dbReference>
<dbReference type="EC" id="2.1.1.37" evidence="1"/>
<evidence type="ECO:0000256" key="3">
    <source>
        <dbReference type="ARBA" id="ARBA00022679"/>
    </source>
</evidence>
<dbReference type="SUPFAM" id="SSF53335">
    <property type="entry name" value="S-adenosyl-L-methionine-dependent methyltransferases"/>
    <property type="match status" value="1"/>
</dbReference>
<dbReference type="GO" id="GO:0044027">
    <property type="term" value="P:negative regulation of gene expression via chromosomal CpG island methylation"/>
    <property type="evidence" value="ECO:0007669"/>
    <property type="project" value="TreeGrafter"/>
</dbReference>
<keyword evidence="5" id="KW-0680">Restriction system</keyword>
<evidence type="ECO:0000256" key="4">
    <source>
        <dbReference type="ARBA" id="ARBA00022691"/>
    </source>
</evidence>
<proteinExistence type="predicted"/>
<dbReference type="InterPro" id="IPR050390">
    <property type="entry name" value="C5-Methyltransferase"/>
</dbReference>
<evidence type="ECO:0000256" key="2">
    <source>
        <dbReference type="ARBA" id="ARBA00022603"/>
    </source>
</evidence>
<dbReference type="PANTHER" id="PTHR10629:SF52">
    <property type="entry name" value="DNA (CYTOSINE-5)-METHYLTRANSFERASE 1"/>
    <property type="match status" value="1"/>
</dbReference>
<dbReference type="KEGG" id="acx:Achr_20160"/>
<protein>
    <recommendedName>
        <fullName evidence="1">DNA (cytosine-5-)-methyltransferase</fullName>
        <ecNumber evidence="1">2.1.1.37</ecNumber>
    </recommendedName>
</protein>
<dbReference type="GO" id="GO:0003886">
    <property type="term" value="F:DNA (cytosine-5-)-methyltransferase activity"/>
    <property type="evidence" value="ECO:0007669"/>
    <property type="project" value="UniProtKB-EC"/>
</dbReference>
<dbReference type="GO" id="GO:0032259">
    <property type="term" value="P:methylation"/>
    <property type="evidence" value="ECO:0007669"/>
    <property type="project" value="UniProtKB-KW"/>
</dbReference>
<reference evidence="7 8" key="1">
    <citation type="journal article" date="2015" name="PLoS ONE">
        <title>Azotobacter Genomes: The Genome of Azotobacter chroococcum NCIMB 8003 (ATCC 4412).</title>
        <authorList>
            <person name="Robson R.L."/>
            <person name="Jones R."/>
            <person name="Robson R.M."/>
            <person name="Schwartz A."/>
            <person name="Richardson T.H."/>
        </authorList>
    </citation>
    <scope>NUCLEOTIDE SEQUENCE [LARGE SCALE GENOMIC DNA]</scope>
    <source>
        <strain evidence="7 8">NCIMB 8003</strain>
    </source>
</reference>
<keyword evidence="2 7" id="KW-0489">Methyltransferase</keyword>
<dbReference type="STRING" id="1328314.Achr_20160"/>
<accession>A0A0C4WT42</accession>
<dbReference type="InterPro" id="IPR001525">
    <property type="entry name" value="C5_MeTfrase"/>
</dbReference>
<evidence type="ECO:0000256" key="6">
    <source>
        <dbReference type="ARBA" id="ARBA00047422"/>
    </source>
</evidence>
<evidence type="ECO:0000256" key="5">
    <source>
        <dbReference type="ARBA" id="ARBA00022747"/>
    </source>
</evidence>
<dbReference type="GO" id="GO:0009307">
    <property type="term" value="P:DNA restriction-modification system"/>
    <property type="evidence" value="ECO:0007669"/>
    <property type="project" value="UniProtKB-KW"/>
</dbReference>
<dbReference type="EMBL" id="CP010415">
    <property type="protein sequence ID" value="AJE21467.1"/>
    <property type="molecule type" value="Genomic_DNA"/>
</dbReference>
<name>A0A0C4WT42_9GAMM</name>
<keyword evidence="3" id="KW-0808">Transferase</keyword>
<dbReference type="HOGENOM" id="CLU_014695_0_0_6"/>
<evidence type="ECO:0000313" key="8">
    <source>
        <dbReference type="Proteomes" id="UP000068210"/>
    </source>
</evidence>
<dbReference type="PRINTS" id="PR00105">
    <property type="entry name" value="C5METTRFRASE"/>
</dbReference>
<dbReference type="GO" id="GO:0003677">
    <property type="term" value="F:DNA binding"/>
    <property type="evidence" value="ECO:0007669"/>
    <property type="project" value="TreeGrafter"/>
</dbReference>
<dbReference type="Pfam" id="PF00145">
    <property type="entry name" value="DNA_methylase"/>
    <property type="match status" value="1"/>
</dbReference>
<dbReference type="Gene3D" id="3.40.50.150">
    <property type="entry name" value="Vaccinia Virus protein VP39"/>
    <property type="match status" value="1"/>
</dbReference>
<gene>
    <name evidence="7" type="ORF">Achr_20160</name>
</gene>
<dbReference type="InterPro" id="IPR029063">
    <property type="entry name" value="SAM-dependent_MTases_sf"/>
</dbReference>
<evidence type="ECO:0000313" key="7">
    <source>
        <dbReference type="EMBL" id="AJE21467.1"/>
    </source>
</evidence>
<dbReference type="AlphaFoldDB" id="A0A0C4WT42"/>
<keyword evidence="4" id="KW-0949">S-adenosyl-L-methionine</keyword>
<dbReference type="REBASE" id="101849">
    <property type="entry name" value="M.Ach8003ORF20160P"/>
</dbReference>
<sequence length="583" mass="63018">MTAFHTQFGLNFTGEIIVDLFAGGGGASTGIEQALGRPVDVAINHDPDAVSMHTLNHSHAKHYLSDVYEVCPLEATAGRPVGLLHASPDCTHHSQARAGQPRSRKIRALAWVVIKWAGTLSRHGRAPRVITLENVEQMLQWGPLVAKRCAKTGRVVKVDGSVADPGKRVPVAEQYLVPCTKRRGRNWAHFVSALRGLGYAVQWRAYAACLHGAATLRKRLYLAARRDDVPIRWPEPSHAAKPKRGQRKLSTAAEHIDWSIPCPSIFLDAQEGKALGVRRPLAEKTLVRLAKGIQKFVIDNPDPFIAPDGAVGSLAAMAQNVTGIDPREPLPTVLAGAARFAAVKCEVAPLITEHANGSSQRNMPASEPLRTICSEVKGGHFALAVAYLAQQNGGFNETPGHPLTKPMTTITNTGSQQQLVTASLMTLRKNCVGRELTEPVPVITAGAEHHALVACTLSSEVEAGALRVAAFLTKYYGQGDGQDLRDPLHTITTKDRLALVTVTVRGTPYVIVDIGMRMLTPAELYAAQGFPKGYVFDRGHDGRIFSKKTQVRFVGNSVSPPPMCALVSALFAEELRISQRMLA</sequence>
<keyword evidence="8" id="KW-1185">Reference proteome</keyword>
<evidence type="ECO:0000256" key="1">
    <source>
        <dbReference type="ARBA" id="ARBA00011975"/>
    </source>
</evidence>
<dbReference type="RefSeq" id="WP_039804023.1">
    <property type="nucleotide sequence ID" value="NZ_CP010415.1"/>
</dbReference>
<organism evidence="7 8">
    <name type="scientific">Azotobacter chroococcum NCIMB 8003</name>
    <dbReference type="NCBI Taxonomy" id="1328314"/>
    <lineage>
        <taxon>Bacteria</taxon>
        <taxon>Pseudomonadati</taxon>
        <taxon>Pseudomonadota</taxon>
        <taxon>Gammaproteobacteria</taxon>
        <taxon>Pseudomonadales</taxon>
        <taxon>Pseudomonadaceae</taxon>
        <taxon>Azotobacter</taxon>
    </lineage>
</organism>
<comment type="catalytic activity">
    <reaction evidence="6">
        <text>a 2'-deoxycytidine in DNA + S-adenosyl-L-methionine = a 5-methyl-2'-deoxycytidine in DNA + S-adenosyl-L-homocysteine + H(+)</text>
        <dbReference type="Rhea" id="RHEA:13681"/>
        <dbReference type="Rhea" id="RHEA-COMP:11369"/>
        <dbReference type="Rhea" id="RHEA-COMP:11370"/>
        <dbReference type="ChEBI" id="CHEBI:15378"/>
        <dbReference type="ChEBI" id="CHEBI:57856"/>
        <dbReference type="ChEBI" id="CHEBI:59789"/>
        <dbReference type="ChEBI" id="CHEBI:85452"/>
        <dbReference type="ChEBI" id="CHEBI:85454"/>
        <dbReference type="EC" id="2.1.1.37"/>
    </reaction>
</comment>